<dbReference type="GO" id="GO:0030163">
    <property type="term" value="P:protein catabolic process"/>
    <property type="evidence" value="ECO:0007669"/>
    <property type="project" value="InterPro"/>
</dbReference>
<dbReference type="GO" id="GO:0004176">
    <property type="term" value="F:ATP-dependent peptidase activity"/>
    <property type="evidence" value="ECO:0007669"/>
    <property type="project" value="InterPro"/>
</dbReference>
<dbReference type="GO" id="GO:0004252">
    <property type="term" value="F:serine-type endopeptidase activity"/>
    <property type="evidence" value="ECO:0007669"/>
    <property type="project" value="InterPro"/>
</dbReference>
<sequence>MSRNAVAIVSSLLFVTLAALLVVIPVPYVAWRPGQTIDVLGSTSSGPVIDIAGLPTYDTPGRLLMTTVSTTRVDSTLSLPEAVFVHLAEDSDAMPREVIYPPGKSSTQVQSEAVAMMDESRINATVAALRAAGVPVTELPRVESVVLSGPSADRLMPGDLITAVDDIAMKTAADVAARISGHAVGDVIVFTVLREGLEQTVSVTSAASNTDAKRPVVGISLDTGFRYAPQVTFGVDQNVTGPSAGLVFALGIYDRITEGGLMDDRVVAGTGEIGPGGRVVRIGAIREKIAGAERDGAEVFLVPEDNCGDIGDLDSDLLLVEVSTLKDAIAALQLINEGNTAEVPTCG</sequence>
<dbReference type="GO" id="GO:0006508">
    <property type="term" value="P:proteolysis"/>
    <property type="evidence" value="ECO:0007669"/>
    <property type="project" value="InterPro"/>
</dbReference>
<dbReference type="RefSeq" id="WP_068751232.1">
    <property type="nucleotide sequence ID" value="NZ_LR214441.1"/>
</dbReference>
<dbReference type="Pfam" id="PF05362">
    <property type="entry name" value="Lon_C"/>
    <property type="match status" value="1"/>
</dbReference>
<dbReference type="Proteomes" id="UP000093501">
    <property type="component" value="Unassembled WGS sequence"/>
</dbReference>
<accession>A0A1C0AMI2</accession>
<feature type="domain" description="Lon proteolytic" evidence="1">
    <location>
        <begin position="240"/>
        <end position="316"/>
    </location>
</feature>
<dbReference type="SUPFAM" id="SSF54211">
    <property type="entry name" value="Ribosomal protein S5 domain 2-like"/>
    <property type="match status" value="1"/>
</dbReference>
<evidence type="ECO:0000259" key="1">
    <source>
        <dbReference type="Pfam" id="PF05362"/>
    </source>
</evidence>
<keyword evidence="4" id="KW-1185">Reference proteome</keyword>
<evidence type="ECO:0000259" key="2">
    <source>
        <dbReference type="Pfam" id="PF13180"/>
    </source>
</evidence>
<dbReference type="Pfam" id="PF13180">
    <property type="entry name" value="PDZ_2"/>
    <property type="match status" value="1"/>
</dbReference>
<dbReference type="AlphaFoldDB" id="A0A1C0AMI2"/>
<dbReference type="SUPFAM" id="SSF50156">
    <property type="entry name" value="PDZ domain-like"/>
    <property type="match status" value="1"/>
</dbReference>
<name>A0A1C0AMI2_9ACTN</name>
<dbReference type="InterPro" id="IPR008269">
    <property type="entry name" value="Lon_proteolytic"/>
</dbReference>
<evidence type="ECO:0000313" key="3">
    <source>
        <dbReference type="EMBL" id="OCL34551.1"/>
    </source>
</evidence>
<dbReference type="InterPro" id="IPR027065">
    <property type="entry name" value="Lon_Prtase"/>
</dbReference>
<comment type="caution">
    <text evidence="3">The sequence shown here is derived from an EMBL/GenBank/DDBJ whole genome shotgun (WGS) entry which is preliminary data.</text>
</comment>
<dbReference type="InterPro" id="IPR014721">
    <property type="entry name" value="Ribsml_uS5_D2-typ_fold_subgr"/>
</dbReference>
<feature type="domain" description="PDZ" evidence="2">
    <location>
        <begin position="140"/>
        <end position="203"/>
    </location>
</feature>
<reference evidence="4" key="1">
    <citation type="submission" date="2016-07" db="EMBL/GenBank/DDBJ databases">
        <authorList>
            <person name="Florea S."/>
            <person name="Webb J.S."/>
            <person name="Jaromczyk J."/>
            <person name="Schardl C.L."/>
        </authorList>
    </citation>
    <scope>NUCLEOTIDE SEQUENCE [LARGE SCALE GENOMIC DNA]</scope>
    <source>
        <strain evidence="4">IPBSL-7</strain>
    </source>
</reference>
<dbReference type="InterPro" id="IPR020568">
    <property type="entry name" value="Ribosomal_Su5_D2-typ_SF"/>
</dbReference>
<dbReference type="InterPro" id="IPR001478">
    <property type="entry name" value="PDZ"/>
</dbReference>
<organism evidence="3 4">
    <name type="scientific">Tessaracoccus lapidicaptus</name>
    <dbReference type="NCBI Taxonomy" id="1427523"/>
    <lineage>
        <taxon>Bacteria</taxon>
        <taxon>Bacillati</taxon>
        <taxon>Actinomycetota</taxon>
        <taxon>Actinomycetes</taxon>
        <taxon>Propionibacteriales</taxon>
        <taxon>Propionibacteriaceae</taxon>
        <taxon>Tessaracoccus</taxon>
    </lineage>
</organism>
<proteinExistence type="predicted"/>
<protein>
    <submittedName>
        <fullName evidence="3">Uncharacterized protein</fullName>
    </submittedName>
</protein>
<gene>
    <name evidence="3" type="ORF">BCR15_02290</name>
</gene>
<dbReference type="GO" id="GO:0005524">
    <property type="term" value="F:ATP binding"/>
    <property type="evidence" value="ECO:0007669"/>
    <property type="project" value="InterPro"/>
</dbReference>
<dbReference type="Gene3D" id="3.30.230.10">
    <property type="match status" value="1"/>
</dbReference>
<dbReference type="PANTHER" id="PTHR10046">
    <property type="entry name" value="ATP DEPENDENT LON PROTEASE FAMILY MEMBER"/>
    <property type="match status" value="1"/>
</dbReference>
<evidence type="ECO:0000313" key="4">
    <source>
        <dbReference type="Proteomes" id="UP000093501"/>
    </source>
</evidence>
<dbReference type="EMBL" id="MBQD01000020">
    <property type="protein sequence ID" value="OCL34551.1"/>
    <property type="molecule type" value="Genomic_DNA"/>
</dbReference>
<dbReference type="InterPro" id="IPR036034">
    <property type="entry name" value="PDZ_sf"/>
</dbReference>